<dbReference type="Gene3D" id="3.10.450.50">
    <property type="match status" value="1"/>
</dbReference>
<dbReference type="SUPFAM" id="SSF54427">
    <property type="entry name" value="NTF2-like"/>
    <property type="match status" value="1"/>
</dbReference>
<protein>
    <submittedName>
        <fullName evidence="2">Membrane protein</fullName>
    </submittedName>
</protein>
<dbReference type="GO" id="GO:0030638">
    <property type="term" value="P:polyketide metabolic process"/>
    <property type="evidence" value="ECO:0007669"/>
    <property type="project" value="InterPro"/>
</dbReference>
<dbReference type="Proteomes" id="UP000503840">
    <property type="component" value="Unassembled WGS sequence"/>
</dbReference>
<dbReference type="PANTHER" id="PTHR38436:SF1">
    <property type="entry name" value="ESTER CYCLASE"/>
    <property type="match status" value="1"/>
</dbReference>
<feature type="signal peptide" evidence="1">
    <location>
        <begin position="1"/>
        <end position="24"/>
    </location>
</feature>
<name>A0A7J0BET5_9BACT</name>
<dbReference type="InterPro" id="IPR009959">
    <property type="entry name" value="Cyclase_SnoaL-like"/>
</dbReference>
<dbReference type="EMBL" id="BLVO01000001">
    <property type="protein sequence ID" value="GFM31692.1"/>
    <property type="molecule type" value="Genomic_DNA"/>
</dbReference>
<comment type="caution">
    <text evidence="2">The sequence shown here is derived from an EMBL/GenBank/DDBJ whole genome shotgun (WGS) entry which is preliminary data.</text>
</comment>
<evidence type="ECO:0000313" key="2">
    <source>
        <dbReference type="EMBL" id="GFM31692.1"/>
    </source>
</evidence>
<gene>
    <name evidence="2" type="ORF">DSM101010T_00570</name>
</gene>
<feature type="chain" id="PRO_5029453839" evidence="1">
    <location>
        <begin position="25"/>
        <end position="155"/>
    </location>
</feature>
<reference evidence="2 3" key="1">
    <citation type="submission" date="2020-05" db="EMBL/GenBank/DDBJ databases">
        <title>Draft genome sequence of Desulfovibrio sp. strain HN2T.</title>
        <authorList>
            <person name="Ueno A."/>
            <person name="Tamazawa S."/>
            <person name="Tamamura S."/>
            <person name="Murakami T."/>
            <person name="Kiyama T."/>
            <person name="Inomata H."/>
            <person name="Amano Y."/>
            <person name="Miyakawa K."/>
            <person name="Tamaki H."/>
            <person name="Naganuma T."/>
            <person name="Kaneko K."/>
        </authorList>
    </citation>
    <scope>NUCLEOTIDE SEQUENCE [LARGE SCALE GENOMIC DNA]</scope>
    <source>
        <strain evidence="2 3">HN2</strain>
    </source>
</reference>
<proteinExistence type="predicted"/>
<evidence type="ECO:0000256" key="1">
    <source>
        <dbReference type="SAM" id="SignalP"/>
    </source>
</evidence>
<dbReference type="InterPro" id="IPR032710">
    <property type="entry name" value="NTF2-like_dom_sf"/>
</dbReference>
<dbReference type="Pfam" id="PF07366">
    <property type="entry name" value="SnoaL"/>
    <property type="match status" value="1"/>
</dbReference>
<keyword evidence="1" id="KW-0732">Signal</keyword>
<organism evidence="2 3">
    <name type="scientific">Desulfovibrio subterraneus</name>
    <dbReference type="NCBI Taxonomy" id="2718620"/>
    <lineage>
        <taxon>Bacteria</taxon>
        <taxon>Pseudomonadati</taxon>
        <taxon>Thermodesulfobacteriota</taxon>
        <taxon>Desulfovibrionia</taxon>
        <taxon>Desulfovibrionales</taxon>
        <taxon>Desulfovibrionaceae</taxon>
        <taxon>Desulfovibrio</taxon>
    </lineage>
</organism>
<evidence type="ECO:0000313" key="3">
    <source>
        <dbReference type="Proteomes" id="UP000503840"/>
    </source>
</evidence>
<keyword evidence="3" id="KW-1185">Reference proteome</keyword>
<dbReference type="AlphaFoldDB" id="A0A7J0BET5"/>
<accession>A0A7J0BET5</accession>
<dbReference type="PANTHER" id="PTHR38436">
    <property type="entry name" value="POLYKETIDE CYCLASE SNOAL-LIKE DOMAIN"/>
    <property type="match status" value="1"/>
</dbReference>
<sequence length="155" mass="17412">MISLKQTILAGAAMLLALAGTANAQPVRDIKTEEANRVLVLKFYDTFFNKHQVDEAAKVVADNYIQHNPTVPDGKEPFVSYFRSFFNENPESKVRIVRSAVDGDIVWLHIHSVNKAKDTGEAVVDIFRVQNGMIVEHWDVIQPVPQTAENTNTMF</sequence>
<dbReference type="RefSeq" id="WP_174403403.1">
    <property type="nucleotide sequence ID" value="NZ_BLVO01000001.1"/>
</dbReference>